<name>A0AAW7N7C3_9LACO</name>
<protein>
    <recommendedName>
        <fullName evidence="3">TerB family tellurite resistance protein</fullName>
    </recommendedName>
</protein>
<reference evidence="1" key="1">
    <citation type="submission" date="2023-07" db="EMBL/GenBank/DDBJ databases">
        <title>Complete genome sequence of Ligilactobacillus salivarius SRCM217594 isolated from Gallus gallus domesticus feces.</title>
        <authorList>
            <person name="Yang H.-G."/>
            <person name="Ryu M.-S."/>
            <person name="Ha G.-S."/>
            <person name="Yang H.-J."/>
            <person name="Jeong D.-Y."/>
        </authorList>
    </citation>
    <scope>NUCLEOTIDE SEQUENCE</scope>
    <source>
        <strain evidence="1">SRCM217594</strain>
    </source>
</reference>
<evidence type="ECO:0000313" key="1">
    <source>
        <dbReference type="EMBL" id="MDN4834004.1"/>
    </source>
</evidence>
<dbReference type="RefSeq" id="WP_301207376.1">
    <property type="nucleotide sequence ID" value="NZ_JAUIQT010000001.1"/>
</dbReference>
<proteinExistence type="predicted"/>
<sequence>MKLNKMNDLQKYATIAGVFGMVLHNRRGFTETTAEHIKNYIEGENVKLDGLEKHWVNVLECQFNSIDWLQTNDNLKVYINTLSKLLTNFDYNNVQGSDLHGLILEILENQDSDDNKLIEIIKDFQLDLLDLEIQEQVQDCYYSNRYLISLNNQAIQAAREAD</sequence>
<organism evidence="1 2">
    <name type="scientific">Ligilactobacillus salivarius</name>
    <dbReference type="NCBI Taxonomy" id="1624"/>
    <lineage>
        <taxon>Bacteria</taxon>
        <taxon>Bacillati</taxon>
        <taxon>Bacillota</taxon>
        <taxon>Bacilli</taxon>
        <taxon>Lactobacillales</taxon>
        <taxon>Lactobacillaceae</taxon>
        <taxon>Ligilactobacillus</taxon>
    </lineage>
</organism>
<gene>
    <name evidence="1" type="ORF">QYC35_07305</name>
</gene>
<evidence type="ECO:0000313" key="2">
    <source>
        <dbReference type="Proteomes" id="UP001174888"/>
    </source>
</evidence>
<accession>A0AAW7N7C3</accession>
<dbReference type="Proteomes" id="UP001174888">
    <property type="component" value="Unassembled WGS sequence"/>
</dbReference>
<evidence type="ECO:0008006" key="3">
    <source>
        <dbReference type="Google" id="ProtNLM"/>
    </source>
</evidence>
<dbReference type="EMBL" id="JAUIQT010000001">
    <property type="protein sequence ID" value="MDN4834004.1"/>
    <property type="molecule type" value="Genomic_DNA"/>
</dbReference>
<comment type="caution">
    <text evidence="1">The sequence shown here is derived from an EMBL/GenBank/DDBJ whole genome shotgun (WGS) entry which is preliminary data.</text>
</comment>
<dbReference type="AlphaFoldDB" id="A0AAW7N7C3"/>